<dbReference type="GO" id="GO:0006508">
    <property type="term" value="P:proteolysis"/>
    <property type="evidence" value="ECO:0007669"/>
    <property type="project" value="UniProtKB-KW"/>
</dbReference>
<keyword evidence="8" id="KW-0133">Cell shape</keyword>
<dbReference type="InterPro" id="IPR001460">
    <property type="entry name" value="PCN-bd_Tpept"/>
</dbReference>
<dbReference type="GO" id="GO:0009002">
    <property type="term" value="F:serine-type D-Ala-D-Ala carboxypeptidase activity"/>
    <property type="evidence" value="ECO:0007669"/>
    <property type="project" value="UniProtKB-EC"/>
</dbReference>
<keyword evidence="9" id="KW-0573">Peptidoglycan synthesis</keyword>
<feature type="domain" description="Glycosyl transferase family 51" evidence="16">
    <location>
        <begin position="66"/>
        <end position="252"/>
    </location>
</feature>
<dbReference type="SUPFAM" id="SSF56601">
    <property type="entry name" value="beta-lactamase/transpeptidase-like"/>
    <property type="match status" value="1"/>
</dbReference>
<evidence type="ECO:0000256" key="1">
    <source>
        <dbReference type="ARBA" id="ARBA00007090"/>
    </source>
</evidence>
<keyword evidence="10" id="KW-0511">Multifunctional enzyme</keyword>
<evidence type="ECO:0000259" key="15">
    <source>
        <dbReference type="Pfam" id="PF00905"/>
    </source>
</evidence>
<dbReference type="SUPFAM" id="SSF53955">
    <property type="entry name" value="Lysozyme-like"/>
    <property type="match status" value="1"/>
</dbReference>
<dbReference type="Pfam" id="PF00912">
    <property type="entry name" value="Transgly"/>
    <property type="match status" value="1"/>
</dbReference>
<keyword evidence="3" id="KW-0121">Carboxypeptidase</keyword>
<dbReference type="GO" id="GO:0071555">
    <property type="term" value="P:cell wall organization"/>
    <property type="evidence" value="ECO:0007669"/>
    <property type="project" value="UniProtKB-KW"/>
</dbReference>
<dbReference type="FunFam" id="1.10.3810.10:FF:000001">
    <property type="entry name" value="Penicillin-binding protein 1A"/>
    <property type="match status" value="1"/>
</dbReference>
<keyword evidence="7" id="KW-0378">Hydrolase</keyword>
<dbReference type="RefSeq" id="WP_095275208.1">
    <property type="nucleotide sequence ID" value="NZ_CP047655.1"/>
</dbReference>
<feature type="region of interest" description="Disordered" evidence="14">
    <location>
        <begin position="763"/>
        <end position="826"/>
    </location>
</feature>
<feature type="compositionally biased region" description="Pro residues" evidence="14">
    <location>
        <begin position="776"/>
        <end position="790"/>
    </location>
</feature>
<evidence type="ECO:0000256" key="11">
    <source>
        <dbReference type="ARBA" id="ARBA00023316"/>
    </source>
</evidence>
<keyword evidence="11" id="KW-0961">Cell wall biogenesis/degradation</keyword>
<evidence type="ECO:0000256" key="5">
    <source>
        <dbReference type="ARBA" id="ARBA00022676"/>
    </source>
</evidence>
<dbReference type="InterPro" id="IPR001264">
    <property type="entry name" value="Glyco_trans_51"/>
</dbReference>
<accession>A0A269PG89</accession>
<evidence type="ECO:0000256" key="7">
    <source>
        <dbReference type="ARBA" id="ARBA00022801"/>
    </source>
</evidence>
<dbReference type="PANTHER" id="PTHR32282:SF33">
    <property type="entry name" value="PEPTIDOGLYCAN GLYCOSYLTRANSFERASE"/>
    <property type="match status" value="1"/>
</dbReference>
<evidence type="ECO:0000313" key="17">
    <source>
        <dbReference type="EMBL" id="PAJ71297.1"/>
    </source>
</evidence>
<evidence type="ECO:0000256" key="3">
    <source>
        <dbReference type="ARBA" id="ARBA00022645"/>
    </source>
</evidence>
<dbReference type="GO" id="GO:0030288">
    <property type="term" value="C:outer membrane-bounded periplasmic space"/>
    <property type="evidence" value="ECO:0007669"/>
    <property type="project" value="TreeGrafter"/>
</dbReference>
<evidence type="ECO:0000313" key="18">
    <source>
        <dbReference type="Proteomes" id="UP000215771"/>
    </source>
</evidence>
<dbReference type="Proteomes" id="UP000215771">
    <property type="component" value="Unassembled WGS sequence"/>
</dbReference>
<evidence type="ECO:0000256" key="4">
    <source>
        <dbReference type="ARBA" id="ARBA00022670"/>
    </source>
</evidence>
<evidence type="ECO:0000256" key="9">
    <source>
        <dbReference type="ARBA" id="ARBA00022984"/>
    </source>
</evidence>
<dbReference type="PANTHER" id="PTHR32282">
    <property type="entry name" value="BINDING PROTEIN TRANSPEPTIDASE, PUTATIVE-RELATED"/>
    <property type="match status" value="1"/>
</dbReference>
<evidence type="ECO:0000256" key="2">
    <source>
        <dbReference type="ARBA" id="ARBA00007739"/>
    </source>
</evidence>
<comment type="catalytic activity">
    <reaction evidence="12">
        <text>Preferential cleavage: (Ac)2-L-Lys-D-Ala-|-D-Ala. Also transpeptidation of peptidyl-alanyl moieties that are N-acyl substituents of D-alanine.</text>
        <dbReference type="EC" id="3.4.16.4"/>
    </reaction>
</comment>
<protein>
    <submittedName>
        <fullName evidence="17">Penicillin-binding protein</fullName>
    </submittedName>
</protein>
<keyword evidence="4" id="KW-0645">Protease</keyword>
<comment type="similarity">
    <text evidence="2">In the N-terminal section; belongs to the glycosyltransferase 51 family.</text>
</comment>
<evidence type="ECO:0000256" key="14">
    <source>
        <dbReference type="SAM" id="MobiDB-lite"/>
    </source>
</evidence>
<dbReference type="Gene3D" id="3.40.710.10">
    <property type="entry name" value="DD-peptidase/beta-lactamase superfamily"/>
    <property type="match status" value="1"/>
</dbReference>
<dbReference type="Pfam" id="PF00905">
    <property type="entry name" value="Transpeptidase"/>
    <property type="match status" value="1"/>
</dbReference>
<keyword evidence="5" id="KW-0328">Glycosyltransferase</keyword>
<dbReference type="InterPro" id="IPR036950">
    <property type="entry name" value="PBP_transglycosylase"/>
</dbReference>
<keyword evidence="6" id="KW-0808">Transferase</keyword>
<reference evidence="17 18" key="1">
    <citation type="submission" date="2017-08" db="EMBL/GenBank/DDBJ databases">
        <authorList>
            <person name="de Groot N.N."/>
        </authorList>
    </citation>
    <scope>NUCLEOTIDE SEQUENCE [LARGE SCALE GENOMIC DNA]</scope>
    <source>
        <strain evidence="17 18">NBT06-6</strain>
    </source>
</reference>
<comment type="catalytic activity">
    <reaction evidence="13">
        <text>[GlcNAc-(1-&gt;4)-Mur2Ac(oyl-L-Ala-gamma-D-Glu-L-Lys-D-Ala-D-Ala)](n)-di-trans,octa-cis-undecaprenyl diphosphate + beta-D-GlcNAc-(1-&gt;4)-Mur2Ac(oyl-L-Ala-gamma-D-Glu-L-Lys-D-Ala-D-Ala)-di-trans,octa-cis-undecaprenyl diphosphate = [GlcNAc-(1-&gt;4)-Mur2Ac(oyl-L-Ala-gamma-D-Glu-L-Lys-D-Ala-D-Ala)](n+1)-di-trans,octa-cis-undecaprenyl diphosphate + di-trans,octa-cis-undecaprenyl diphosphate + H(+)</text>
        <dbReference type="Rhea" id="RHEA:23708"/>
        <dbReference type="Rhea" id="RHEA-COMP:9602"/>
        <dbReference type="Rhea" id="RHEA-COMP:9603"/>
        <dbReference type="ChEBI" id="CHEBI:15378"/>
        <dbReference type="ChEBI" id="CHEBI:58405"/>
        <dbReference type="ChEBI" id="CHEBI:60033"/>
        <dbReference type="ChEBI" id="CHEBI:78435"/>
        <dbReference type="EC" id="2.4.99.28"/>
    </reaction>
</comment>
<evidence type="ECO:0000259" key="16">
    <source>
        <dbReference type="Pfam" id="PF00912"/>
    </source>
</evidence>
<comment type="similarity">
    <text evidence="1">In the C-terminal section; belongs to the transpeptidase family.</text>
</comment>
<evidence type="ECO:0000256" key="6">
    <source>
        <dbReference type="ARBA" id="ARBA00022679"/>
    </source>
</evidence>
<dbReference type="GO" id="GO:0009252">
    <property type="term" value="P:peptidoglycan biosynthetic process"/>
    <property type="evidence" value="ECO:0007669"/>
    <property type="project" value="UniProtKB-KW"/>
</dbReference>
<gene>
    <name evidence="17" type="ORF">CIG21_00770</name>
</gene>
<feature type="domain" description="Penicillin-binding protein transpeptidase" evidence="15">
    <location>
        <begin position="361"/>
        <end position="611"/>
    </location>
</feature>
<dbReference type="AlphaFoldDB" id="A0A269PG89"/>
<evidence type="ECO:0000256" key="10">
    <source>
        <dbReference type="ARBA" id="ARBA00023268"/>
    </source>
</evidence>
<dbReference type="EMBL" id="NQMQ01000001">
    <property type="protein sequence ID" value="PAJ71297.1"/>
    <property type="molecule type" value="Genomic_DNA"/>
</dbReference>
<dbReference type="InterPro" id="IPR050396">
    <property type="entry name" value="Glycosyltr_51/Transpeptidase"/>
</dbReference>
<organism evidence="17 18">
    <name type="scientific">Corynebacterium hadale</name>
    <dbReference type="NCBI Taxonomy" id="2026255"/>
    <lineage>
        <taxon>Bacteria</taxon>
        <taxon>Bacillati</taxon>
        <taxon>Actinomycetota</taxon>
        <taxon>Actinomycetes</taxon>
        <taxon>Mycobacteriales</taxon>
        <taxon>Corynebacteriaceae</taxon>
        <taxon>Corynebacterium</taxon>
    </lineage>
</organism>
<comment type="caution">
    <text evidence="17">The sequence shown here is derived from an EMBL/GenBank/DDBJ whole genome shotgun (WGS) entry which is preliminary data.</text>
</comment>
<dbReference type="InterPro" id="IPR012338">
    <property type="entry name" value="Beta-lactam/transpept-like"/>
</dbReference>
<name>A0A269PG89_9CORY</name>
<dbReference type="Gene3D" id="1.10.3810.10">
    <property type="entry name" value="Biosynthetic peptidoglycan transglycosylase-like"/>
    <property type="match status" value="1"/>
</dbReference>
<dbReference type="InterPro" id="IPR023346">
    <property type="entry name" value="Lysozyme-like_dom_sf"/>
</dbReference>
<dbReference type="GO" id="GO:0008360">
    <property type="term" value="P:regulation of cell shape"/>
    <property type="evidence" value="ECO:0007669"/>
    <property type="project" value="UniProtKB-KW"/>
</dbReference>
<evidence type="ECO:0000256" key="8">
    <source>
        <dbReference type="ARBA" id="ARBA00022960"/>
    </source>
</evidence>
<evidence type="ECO:0000256" key="12">
    <source>
        <dbReference type="ARBA" id="ARBA00034000"/>
    </source>
</evidence>
<dbReference type="GO" id="GO:0008658">
    <property type="term" value="F:penicillin binding"/>
    <property type="evidence" value="ECO:0007669"/>
    <property type="project" value="InterPro"/>
</dbReference>
<evidence type="ECO:0000256" key="13">
    <source>
        <dbReference type="ARBA" id="ARBA00049902"/>
    </source>
</evidence>
<dbReference type="GO" id="GO:0008955">
    <property type="term" value="F:peptidoglycan glycosyltransferase activity"/>
    <property type="evidence" value="ECO:0007669"/>
    <property type="project" value="UniProtKB-EC"/>
</dbReference>
<dbReference type="Gene3D" id="3.30.10.20">
    <property type="match status" value="1"/>
</dbReference>
<proteinExistence type="inferred from homology"/>
<sequence length="826" mass="85563">MSALSSLGKLLAALLAAGVAIALCLAPVAGIGGMAIARTDETMQSNLSDMSGGEVPGVTTVTDVNGTPIAWIYNQRRYEVPSEKISQYAKDALVSTEDRRFYQHEGVDMQGFARAMVTNVLAGGVEQGASTINQQYVKNYLWLVDAKDDEEAQAATEQSIPRKLREMRMASDLDKTLSKDEILTRYLNLVSFGNHAFGIEAAARTYFDTSAKELTPDQAALLIGLLQSVEYLNPYTNPDGATERRNVVLNNMAAQGFLDQHEADVLAGKPLGIVDTPRTLPQGCLTAGDSGFMCDYALRYLADKGLPLEQLERGSYTITTTLDPQVQESTVQAARNNVSPYTNGVAEVVNVIKPGADSRDILAMASSRYYGLDLEQSQTIMPQPTSLVGNGAGSVFKIFTAAAALEQGYGLDTMLETPTRAVVYGMGKGGAANCPPDAYCVENAGTYKPRLSLRDALAQSPNTTFIQLVQQVGVARTVDIAVRLGLRSYLDEGSFGDDRSVAQAAKDENMGAFVLGPTAVNALELSNVGASLASNGRWCEPNPIRSVRDKHGQEVFIDRPACEQAIEPDIANALAQGMSGDAVNGTAKDAAAAAGWNAPVAAKTGTTESHQSSAFLGFTRGMAAATYIFNDGTQTTPLCTGPVRQCSYGDLYGGNEAARTWFQTAYGVPGAAAAGIPAASGAFDKGTRRGPIDQVVGLDANTARAQLQGLGYTVTVNMVAGGGAPFNSVVSAVPADPNLAPGSLVTINASDGSGGSGAGAVGAGGAGGAGAAAPANPSPAAPSAPAPSGPAAPQAPEAPVNLDDIGRQLGDAADNIGNILGGNGQQ</sequence>